<reference evidence="3 4" key="1">
    <citation type="journal article" date="2023" name="Commun. Biol.">
        <title>Reorganization of the ancestral sex-determining regions during the evolution of trioecy in Pleodorina starrii.</title>
        <authorList>
            <person name="Takahashi K."/>
            <person name="Suzuki S."/>
            <person name="Kawai-Toyooka H."/>
            <person name="Yamamoto K."/>
            <person name="Hamaji T."/>
            <person name="Ootsuki R."/>
            <person name="Yamaguchi H."/>
            <person name="Kawachi M."/>
            <person name="Higashiyama T."/>
            <person name="Nozaki H."/>
        </authorList>
    </citation>
    <scope>NUCLEOTIDE SEQUENCE [LARGE SCALE GENOMIC DNA]</scope>
    <source>
        <strain evidence="3 4">NIES-4479</strain>
    </source>
</reference>
<keyword evidence="2" id="KW-0472">Membrane</keyword>
<dbReference type="Proteomes" id="UP001165080">
    <property type="component" value="Unassembled WGS sequence"/>
</dbReference>
<dbReference type="AlphaFoldDB" id="A0A9W6BC62"/>
<dbReference type="InterPro" id="IPR005502">
    <property type="entry name" value="Ribosyl_crysJ1"/>
</dbReference>
<dbReference type="EMBL" id="BRXU01000002">
    <property type="protein sequence ID" value="GLC49442.1"/>
    <property type="molecule type" value="Genomic_DNA"/>
</dbReference>
<protein>
    <submittedName>
        <fullName evidence="3">Uncharacterized protein</fullName>
    </submittedName>
</protein>
<proteinExistence type="predicted"/>
<feature type="region of interest" description="Disordered" evidence="1">
    <location>
        <begin position="368"/>
        <end position="401"/>
    </location>
</feature>
<dbReference type="PANTHER" id="PTHR16222:SF17">
    <property type="entry name" value="SELENOPROTEIN J"/>
    <property type="match status" value="1"/>
</dbReference>
<dbReference type="SUPFAM" id="SSF101478">
    <property type="entry name" value="ADP-ribosylglycohydrolase"/>
    <property type="match status" value="1"/>
</dbReference>
<feature type="compositionally biased region" description="Low complexity" evidence="1">
    <location>
        <begin position="378"/>
        <end position="395"/>
    </location>
</feature>
<evidence type="ECO:0000313" key="4">
    <source>
        <dbReference type="Proteomes" id="UP001165080"/>
    </source>
</evidence>
<organism evidence="3 4">
    <name type="scientific">Pleodorina starrii</name>
    <dbReference type="NCBI Taxonomy" id="330485"/>
    <lineage>
        <taxon>Eukaryota</taxon>
        <taxon>Viridiplantae</taxon>
        <taxon>Chlorophyta</taxon>
        <taxon>core chlorophytes</taxon>
        <taxon>Chlorophyceae</taxon>
        <taxon>CS clade</taxon>
        <taxon>Chlamydomonadales</taxon>
        <taxon>Volvocaceae</taxon>
        <taxon>Pleodorina</taxon>
    </lineage>
</organism>
<feature type="compositionally biased region" description="Basic residues" evidence="1">
    <location>
        <begin position="487"/>
        <end position="498"/>
    </location>
</feature>
<feature type="transmembrane region" description="Helical" evidence="2">
    <location>
        <begin position="37"/>
        <end position="56"/>
    </location>
</feature>
<comment type="caution">
    <text evidence="3">The sequence shown here is derived from an EMBL/GenBank/DDBJ whole genome shotgun (WGS) entry which is preliminary data.</text>
</comment>
<dbReference type="Pfam" id="PF03747">
    <property type="entry name" value="ADP_ribosyl_GH"/>
    <property type="match status" value="1"/>
</dbReference>
<dbReference type="Gene3D" id="1.10.4080.10">
    <property type="entry name" value="ADP-ribosylation/Crystallin J1"/>
    <property type="match status" value="1"/>
</dbReference>
<evidence type="ECO:0000256" key="1">
    <source>
        <dbReference type="SAM" id="MobiDB-lite"/>
    </source>
</evidence>
<gene>
    <name evidence="3" type="primary">PLEST006563</name>
    <name evidence="3" type="ORF">PLESTB_000219700</name>
</gene>
<evidence type="ECO:0000256" key="2">
    <source>
        <dbReference type="SAM" id="Phobius"/>
    </source>
</evidence>
<accession>A0A9W6BC62</accession>
<dbReference type="InterPro" id="IPR050792">
    <property type="entry name" value="ADP-ribosylglycohydrolase"/>
</dbReference>
<name>A0A9W6BC62_9CHLO</name>
<keyword evidence="4" id="KW-1185">Reference proteome</keyword>
<feature type="region of interest" description="Disordered" evidence="1">
    <location>
        <begin position="462"/>
        <end position="498"/>
    </location>
</feature>
<keyword evidence="2" id="KW-1133">Transmembrane helix</keyword>
<dbReference type="OrthoDB" id="547734at2759"/>
<keyword evidence="2" id="KW-0812">Transmembrane</keyword>
<sequence length="498" mass="52261">MRLSSRGPVRDHRVLELRPHRPDLMVNSDSKRCSSLAAWKNYLISGLLIGLVILWASNRRFKIVAGDARGQAVAAGSGTLNLGSGTASGGHDEELMRRRAIGAVLGALVADAATMGLHWIYDMDRISGLVSEHGRSEEPAFFQPPSCPYYEYESGSLSPYGDELLPVLQYMTIGPGSHRDGTMDGPGFAKFLAEYYSNYTGRLNKSSRAMMEALLQGGHGWPECGDPRDTQANNFVKVIPLVARYAGRPGLVKAVDAAVRAQQNNDEAVMYGLVAALVLERVVLGSRISEAVRWAAEGAPGSGVSLSRTALEALQAVVRHAAAGTPLRELLYAPGSGTKAGSWGPSCANPGALQGALLAAMQASHGVSGADGSGNSGGTSSTSSSSSRSNSSSSEGGDDTVYSRGVRVNMLLGGDNCSRGVLLGALLAAEHGPASIPFSWRSQTRVYHSSEVLAEHLMEFRSPGAGAGTAGQGGARRHTSSHTPSSSHHRSHRAASAR</sequence>
<evidence type="ECO:0000313" key="3">
    <source>
        <dbReference type="EMBL" id="GLC49442.1"/>
    </source>
</evidence>
<feature type="compositionally biased region" description="Gly residues" evidence="1">
    <location>
        <begin position="465"/>
        <end position="474"/>
    </location>
</feature>
<dbReference type="PANTHER" id="PTHR16222">
    <property type="entry name" value="ADP-RIBOSYLGLYCOHYDROLASE"/>
    <property type="match status" value="1"/>
</dbReference>
<dbReference type="InterPro" id="IPR036705">
    <property type="entry name" value="Ribosyl_crysJ1_sf"/>
</dbReference>